<evidence type="ECO:0000313" key="2">
    <source>
        <dbReference type="EMBL" id="GAA0498790.1"/>
    </source>
</evidence>
<keyword evidence="3" id="KW-1185">Reference proteome</keyword>
<dbReference type="PANTHER" id="PTHR37017">
    <property type="entry name" value="AB HYDROLASE-1 DOMAIN-CONTAINING PROTEIN-RELATED"/>
    <property type="match status" value="1"/>
</dbReference>
<dbReference type="Gene3D" id="3.40.50.1820">
    <property type="entry name" value="alpha/beta hydrolase"/>
    <property type="match status" value="1"/>
</dbReference>
<comment type="caution">
    <text evidence="2">The sequence shown here is derived from an EMBL/GenBank/DDBJ whole genome shotgun (WGS) entry which is preliminary data.</text>
</comment>
<protein>
    <recommendedName>
        <fullName evidence="1">AB hydrolase-1 domain-containing protein</fullName>
    </recommendedName>
</protein>
<name>A0ABN1BJV6_9ACTN</name>
<organism evidence="2 3">
    <name type="scientific">Streptomyces stramineus</name>
    <dbReference type="NCBI Taxonomy" id="173861"/>
    <lineage>
        <taxon>Bacteria</taxon>
        <taxon>Bacillati</taxon>
        <taxon>Actinomycetota</taxon>
        <taxon>Actinomycetes</taxon>
        <taxon>Kitasatosporales</taxon>
        <taxon>Streptomycetaceae</taxon>
        <taxon>Streptomyces</taxon>
    </lineage>
</organism>
<dbReference type="SUPFAM" id="SSF53474">
    <property type="entry name" value="alpha/beta-Hydrolases"/>
    <property type="match status" value="1"/>
</dbReference>
<reference evidence="2 3" key="1">
    <citation type="journal article" date="2019" name="Int. J. Syst. Evol. Microbiol.">
        <title>The Global Catalogue of Microorganisms (GCM) 10K type strain sequencing project: providing services to taxonomists for standard genome sequencing and annotation.</title>
        <authorList>
            <consortium name="The Broad Institute Genomics Platform"/>
            <consortium name="The Broad Institute Genome Sequencing Center for Infectious Disease"/>
            <person name="Wu L."/>
            <person name="Ma J."/>
        </authorList>
    </citation>
    <scope>NUCLEOTIDE SEQUENCE [LARGE SCALE GENOMIC DNA]</scope>
    <source>
        <strain evidence="2 3">JCM 10649</strain>
    </source>
</reference>
<dbReference type="InterPro" id="IPR029058">
    <property type="entry name" value="AB_hydrolase_fold"/>
</dbReference>
<gene>
    <name evidence="2" type="ORF">GCM10009544_66840</name>
</gene>
<dbReference type="PANTHER" id="PTHR37017:SF11">
    <property type="entry name" value="ESTERASE_LIPASE_THIOESTERASE DOMAIN-CONTAINING PROTEIN"/>
    <property type="match status" value="1"/>
</dbReference>
<evidence type="ECO:0000259" key="1">
    <source>
        <dbReference type="Pfam" id="PF12697"/>
    </source>
</evidence>
<dbReference type="InterPro" id="IPR000073">
    <property type="entry name" value="AB_hydrolase_1"/>
</dbReference>
<proteinExistence type="predicted"/>
<sequence length="264" mass="27860">MTTFVLVPGPYAGSWVWDEVTTHLRASGAEVHTTTLTGFGDRRHLAGPGVDLDAHIEDLVQVLDQLAAPDVVLVGHCYSIHPVLGAADRRPERIARLVFIDGAMPQDGHSALDGLPDHLREGLQQRIDAAEDGWRLTPPPLAEWQNWGSVDGIPADAMERLARLAAPQSVATLTQPIRLTGAAEGLPLTGVFCTGNGMTIAMAEAAVASGAPHFQPLVSPQVSFFQLDTGHWPMLSAPDELAAVLLRAVAGEGHRVGVGAAVPA</sequence>
<dbReference type="InterPro" id="IPR052897">
    <property type="entry name" value="Sec-Metab_Biosynth_Hydrolase"/>
</dbReference>
<dbReference type="RefSeq" id="WP_344098123.1">
    <property type="nucleotide sequence ID" value="NZ_BAAAHB010000194.1"/>
</dbReference>
<dbReference type="Proteomes" id="UP001499895">
    <property type="component" value="Unassembled WGS sequence"/>
</dbReference>
<evidence type="ECO:0000313" key="3">
    <source>
        <dbReference type="Proteomes" id="UP001499895"/>
    </source>
</evidence>
<accession>A0ABN1BJV6</accession>
<dbReference type="Pfam" id="PF12697">
    <property type="entry name" value="Abhydrolase_6"/>
    <property type="match status" value="1"/>
</dbReference>
<dbReference type="EMBL" id="BAAAHB010000194">
    <property type="protein sequence ID" value="GAA0498790.1"/>
    <property type="molecule type" value="Genomic_DNA"/>
</dbReference>
<feature type="domain" description="AB hydrolase-1" evidence="1">
    <location>
        <begin position="4"/>
        <end position="244"/>
    </location>
</feature>